<feature type="domain" description="DNA transposase THAP9 C-terminal" evidence="1">
    <location>
        <begin position="56"/>
        <end position="217"/>
    </location>
</feature>
<reference evidence="2" key="1">
    <citation type="journal article" date="2016" name="Sci. Rep.">
        <title>Molecular characterization of firefly nuptial gifts: a multi-omics approach sheds light on postcopulatory sexual selection.</title>
        <authorList>
            <person name="Al-Wathiqui N."/>
            <person name="Fallon T.R."/>
            <person name="South A."/>
            <person name="Weng J.K."/>
            <person name="Lewis S.M."/>
        </authorList>
    </citation>
    <scope>NUCLEOTIDE SEQUENCE</scope>
</reference>
<proteinExistence type="predicted"/>
<evidence type="ECO:0000313" key="2">
    <source>
        <dbReference type="EMBL" id="JAV65149.1"/>
    </source>
</evidence>
<dbReference type="PANTHER" id="PTHR47577:SF2">
    <property type="entry name" value="THAP DOMAIN CONTAINING 9"/>
    <property type="match status" value="1"/>
</dbReference>
<dbReference type="EMBL" id="GEZM01073326">
    <property type="protein sequence ID" value="JAV65149.1"/>
    <property type="molecule type" value="Transcribed_RNA"/>
</dbReference>
<accession>A0A1Y1KUR7</accession>
<sequence length="245" mass="28465">MYSFRRILLFTKVSPRGGNCKVLDTTTILHVPSKSKSRKTLEMYDVSLAMKYGLTDEVVIQDHEYYFDIPFADLNDITTNIITYIGGYVVKMLEKQFKCPECLEECLVKANQLSGVNYMLLLRKKRGALHTPSSSVVKICCTTEIYIKRMMIMTDGALPPETGFFDTFMVAVAQKTYEYNLFEELDHHFSCFAFSEENHKFLLIKLIIKNYLKIRIFSLGRRYTQKMSGPLVRQQLTKLILFNHQ</sequence>
<dbReference type="InterPro" id="IPR055035">
    <property type="entry name" value="THAP9_C"/>
</dbReference>
<name>A0A1Y1KUR7_PHOPY</name>
<protein>
    <recommendedName>
        <fullName evidence="1">DNA transposase THAP9 C-terminal domain-containing protein</fullName>
    </recommendedName>
</protein>
<dbReference type="PANTHER" id="PTHR47577">
    <property type="entry name" value="THAP DOMAIN-CONTAINING PROTEIN 6"/>
    <property type="match status" value="1"/>
</dbReference>
<organism evidence="2">
    <name type="scientific">Photinus pyralis</name>
    <name type="common">Common eastern firefly</name>
    <name type="synonym">Lampyris pyralis</name>
    <dbReference type="NCBI Taxonomy" id="7054"/>
    <lineage>
        <taxon>Eukaryota</taxon>
        <taxon>Metazoa</taxon>
        <taxon>Ecdysozoa</taxon>
        <taxon>Arthropoda</taxon>
        <taxon>Hexapoda</taxon>
        <taxon>Insecta</taxon>
        <taxon>Pterygota</taxon>
        <taxon>Neoptera</taxon>
        <taxon>Endopterygota</taxon>
        <taxon>Coleoptera</taxon>
        <taxon>Polyphaga</taxon>
        <taxon>Elateriformia</taxon>
        <taxon>Elateroidea</taxon>
        <taxon>Lampyridae</taxon>
        <taxon>Lampyrinae</taxon>
        <taxon>Photinus</taxon>
    </lineage>
</organism>
<evidence type="ECO:0000259" key="1">
    <source>
        <dbReference type="Pfam" id="PF22824"/>
    </source>
</evidence>
<dbReference type="AlphaFoldDB" id="A0A1Y1KUR7"/>
<dbReference type="Pfam" id="PF22824">
    <property type="entry name" value="THAP9_C"/>
    <property type="match status" value="1"/>
</dbReference>